<feature type="transmembrane region" description="Helical" evidence="1">
    <location>
        <begin position="29"/>
        <end position="48"/>
    </location>
</feature>
<keyword evidence="3" id="KW-1185">Reference proteome</keyword>
<evidence type="ECO:0008006" key="4">
    <source>
        <dbReference type="Google" id="ProtNLM"/>
    </source>
</evidence>
<dbReference type="Proteomes" id="UP000317238">
    <property type="component" value="Unassembled WGS sequence"/>
</dbReference>
<keyword evidence="1" id="KW-0812">Transmembrane</keyword>
<keyword evidence="1" id="KW-0472">Membrane</keyword>
<protein>
    <recommendedName>
        <fullName evidence="4">DUF4381 domain-containing protein</fullName>
    </recommendedName>
</protein>
<dbReference type="OrthoDB" id="283083at2"/>
<name>A0A5C5Y290_9PLAN</name>
<evidence type="ECO:0000313" key="3">
    <source>
        <dbReference type="Proteomes" id="UP000317238"/>
    </source>
</evidence>
<gene>
    <name evidence="2" type="ORF">Pan14r_12130</name>
</gene>
<accession>A0A5C5Y290</accession>
<sequence length="168" mass="18629">MNETSTSLDRMHDILQPADVPWWPPAPGWYVVMALMSAIIVWAMFRWWQRYQADAYRRSALAELKHATTVADVSAVLRRAALAVNDRTLIAGLTGTTWAQWLADSAPVAMPQVVRVALTQGIYGRESGSDDALTASVHYAEDWVRQHTAVSSASMSKRARVTPFDGGR</sequence>
<reference evidence="2 3" key="1">
    <citation type="submission" date="2019-02" db="EMBL/GenBank/DDBJ databases">
        <title>Deep-cultivation of Planctomycetes and their phenomic and genomic characterization uncovers novel biology.</title>
        <authorList>
            <person name="Wiegand S."/>
            <person name="Jogler M."/>
            <person name="Boedeker C."/>
            <person name="Pinto D."/>
            <person name="Vollmers J."/>
            <person name="Rivas-Marin E."/>
            <person name="Kohn T."/>
            <person name="Peeters S.H."/>
            <person name="Heuer A."/>
            <person name="Rast P."/>
            <person name="Oberbeckmann S."/>
            <person name="Bunk B."/>
            <person name="Jeske O."/>
            <person name="Meyerdierks A."/>
            <person name="Storesund J.E."/>
            <person name="Kallscheuer N."/>
            <person name="Luecker S."/>
            <person name="Lage O.M."/>
            <person name="Pohl T."/>
            <person name="Merkel B.J."/>
            <person name="Hornburger P."/>
            <person name="Mueller R.-W."/>
            <person name="Bruemmer F."/>
            <person name="Labrenz M."/>
            <person name="Spormann A.M."/>
            <person name="Op Den Camp H."/>
            <person name="Overmann J."/>
            <person name="Amann R."/>
            <person name="Jetten M.S.M."/>
            <person name="Mascher T."/>
            <person name="Medema M.H."/>
            <person name="Devos D.P."/>
            <person name="Kaster A.-K."/>
            <person name="Ovreas L."/>
            <person name="Rohde M."/>
            <person name="Galperin M.Y."/>
            <person name="Jogler C."/>
        </authorList>
    </citation>
    <scope>NUCLEOTIDE SEQUENCE [LARGE SCALE GENOMIC DNA]</scope>
    <source>
        <strain evidence="2 3">Pan14r</strain>
    </source>
</reference>
<evidence type="ECO:0000313" key="2">
    <source>
        <dbReference type="EMBL" id="TWT68929.1"/>
    </source>
</evidence>
<dbReference type="Pfam" id="PF14316">
    <property type="entry name" value="DUF4381"/>
    <property type="match status" value="1"/>
</dbReference>
<evidence type="ECO:0000256" key="1">
    <source>
        <dbReference type="SAM" id="Phobius"/>
    </source>
</evidence>
<dbReference type="AlphaFoldDB" id="A0A5C5Y290"/>
<keyword evidence="1" id="KW-1133">Transmembrane helix</keyword>
<proteinExistence type="predicted"/>
<dbReference type="EMBL" id="SJPL01000001">
    <property type="protein sequence ID" value="TWT68929.1"/>
    <property type="molecule type" value="Genomic_DNA"/>
</dbReference>
<organism evidence="2 3">
    <name type="scientific">Crateriforma conspicua</name>
    <dbReference type="NCBI Taxonomy" id="2527996"/>
    <lineage>
        <taxon>Bacteria</taxon>
        <taxon>Pseudomonadati</taxon>
        <taxon>Planctomycetota</taxon>
        <taxon>Planctomycetia</taxon>
        <taxon>Planctomycetales</taxon>
        <taxon>Planctomycetaceae</taxon>
        <taxon>Crateriforma</taxon>
    </lineage>
</organism>
<dbReference type="InterPro" id="IPR025489">
    <property type="entry name" value="DUF4381"/>
</dbReference>
<dbReference type="RefSeq" id="WP_146438589.1">
    <property type="nucleotide sequence ID" value="NZ_SJPL01000001.1"/>
</dbReference>
<comment type="caution">
    <text evidence="2">The sequence shown here is derived from an EMBL/GenBank/DDBJ whole genome shotgun (WGS) entry which is preliminary data.</text>
</comment>